<proteinExistence type="inferred from homology"/>
<dbReference type="RefSeq" id="WP_310913566.1">
    <property type="nucleotide sequence ID" value="NZ_JAVLVT010000009.1"/>
</dbReference>
<comment type="caution">
    <text evidence="14">The sequence shown here is derived from an EMBL/GenBank/DDBJ whole genome shotgun (WGS) entry which is preliminary data.</text>
</comment>
<dbReference type="InterPro" id="IPR003789">
    <property type="entry name" value="Asn/Gln_tRNA_amidoTrase-B-like"/>
</dbReference>
<dbReference type="InterPro" id="IPR006075">
    <property type="entry name" value="Asn/Gln-tRNA_Trfase_suB/E_cat"/>
</dbReference>
<comment type="similarity">
    <text evidence="1 11">Belongs to the GatB/GatE family. GatB subfamily.</text>
</comment>
<evidence type="ECO:0000256" key="5">
    <source>
        <dbReference type="ARBA" id="ARBA00022741"/>
    </source>
</evidence>
<protein>
    <recommendedName>
        <fullName evidence="3 11">Aspartyl/glutamyl-tRNA(Asn/Gln) amidotransferase subunit B</fullName>
        <shortName evidence="11">Asp/Glu-ADT subunit B</shortName>
        <ecNumber evidence="11">6.3.5.-</ecNumber>
    </recommendedName>
</protein>
<name>A0ABU2HAZ2_9ACTN</name>
<feature type="region of interest" description="Disordered" evidence="12">
    <location>
        <begin position="298"/>
        <end position="318"/>
    </location>
</feature>
<keyword evidence="7 11" id="KW-0648">Protein biosynthesis</keyword>
<dbReference type="Pfam" id="PF02637">
    <property type="entry name" value="GatB_Yqey"/>
    <property type="match status" value="1"/>
</dbReference>
<dbReference type="EMBL" id="JAVLVT010000009">
    <property type="protein sequence ID" value="MDS1272010.1"/>
    <property type="molecule type" value="Genomic_DNA"/>
</dbReference>
<dbReference type="InterPro" id="IPR023168">
    <property type="entry name" value="GatB_Yqey_C_2"/>
</dbReference>
<dbReference type="NCBIfam" id="NF004013">
    <property type="entry name" value="PRK05477.1-3"/>
    <property type="match status" value="1"/>
</dbReference>
<gene>
    <name evidence="11 14" type="primary">gatB</name>
    <name evidence="14" type="ORF">RIF23_17105</name>
</gene>
<evidence type="ECO:0000256" key="4">
    <source>
        <dbReference type="ARBA" id="ARBA00022598"/>
    </source>
</evidence>
<comment type="catalytic activity">
    <reaction evidence="10 11">
        <text>L-glutamyl-tRNA(Gln) + L-glutamine + ATP + H2O = L-glutaminyl-tRNA(Gln) + L-glutamate + ADP + phosphate + H(+)</text>
        <dbReference type="Rhea" id="RHEA:17521"/>
        <dbReference type="Rhea" id="RHEA-COMP:9681"/>
        <dbReference type="Rhea" id="RHEA-COMP:9684"/>
        <dbReference type="ChEBI" id="CHEBI:15377"/>
        <dbReference type="ChEBI" id="CHEBI:15378"/>
        <dbReference type="ChEBI" id="CHEBI:29985"/>
        <dbReference type="ChEBI" id="CHEBI:30616"/>
        <dbReference type="ChEBI" id="CHEBI:43474"/>
        <dbReference type="ChEBI" id="CHEBI:58359"/>
        <dbReference type="ChEBI" id="CHEBI:78520"/>
        <dbReference type="ChEBI" id="CHEBI:78521"/>
        <dbReference type="ChEBI" id="CHEBI:456216"/>
    </reaction>
</comment>
<evidence type="ECO:0000313" key="15">
    <source>
        <dbReference type="Proteomes" id="UP001250214"/>
    </source>
</evidence>
<comment type="subunit">
    <text evidence="2 11">Heterotrimer of A, B and C subunits.</text>
</comment>
<dbReference type="SMART" id="SM00845">
    <property type="entry name" value="GatB_Yqey"/>
    <property type="match status" value="1"/>
</dbReference>
<reference evidence="15" key="1">
    <citation type="submission" date="2023-07" db="EMBL/GenBank/DDBJ databases">
        <title>Novel species in the genus Lipingzhangella isolated from Sambhar Salt Lake.</title>
        <authorList>
            <person name="Jiya N."/>
            <person name="Kajale S."/>
            <person name="Sharma A."/>
        </authorList>
    </citation>
    <scope>NUCLEOTIDE SEQUENCE [LARGE SCALE GENOMIC DNA]</scope>
    <source>
        <strain evidence="15">LS1_29</strain>
    </source>
</reference>
<evidence type="ECO:0000256" key="10">
    <source>
        <dbReference type="ARBA" id="ARBA00047913"/>
    </source>
</evidence>
<keyword evidence="5 11" id="KW-0547">Nucleotide-binding</keyword>
<evidence type="ECO:0000256" key="9">
    <source>
        <dbReference type="ARBA" id="ARBA00047380"/>
    </source>
</evidence>
<dbReference type="PROSITE" id="PS01234">
    <property type="entry name" value="GATB"/>
    <property type="match status" value="1"/>
</dbReference>
<organism evidence="14 15">
    <name type="scientific">Lipingzhangella rawalii</name>
    <dbReference type="NCBI Taxonomy" id="2055835"/>
    <lineage>
        <taxon>Bacteria</taxon>
        <taxon>Bacillati</taxon>
        <taxon>Actinomycetota</taxon>
        <taxon>Actinomycetes</taxon>
        <taxon>Streptosporangiales</taxon>
        <taxon>Nocardiopsidaceae</taxon>
        <taxon>Lipingzhangella</taxon>
    </lineage>
</organism>
<dbReference type="InterPro" id="IPR018027">
    <property type="entry name" value="Asn/Gln_amidotransferase"/>
</dbReference>
<dbReference type="InterPro" id="IPR017959">
    <property type="entry name" value="Asn/Gln-tRNA_amidoTrfase_suB/E"/>
</dbReference>
<evidence type="ECO:0000256" key="2">
    <source>
        <dbReference type="ARBA" id="ARBA00011123"/>
    </source>
</evidence>
<dbReference type="Gene3D" id="1.10.10.410">
    <property type="match status" value="1"/>
</dbReference>
<dbReference type="Proteomes" id="UP001250214">
    <property type="component" value="Unassembled WGS sequence"/>
</dbReference>
<dbReference type="SUPFAM" id="SSF89095">
    <property type="entry name" value="GatB/YqeY motif"/>
    <property type="match status" value="1"/>
</dbReference>
<comment type="catalytic activity">
    <reaction evidence="9 11">
        <text>L-aspartyl-tRNA(Asn) + L-glutamine + ATP + H2O = L-asparaginyl-tRNA(Asn) + L-glutamate + ADP + phosphate + 2 H(+)</text>
        <dbReference type="Rhea" id="RHEA:14513"/>
        <dbReference type="Rhea" id="RHEA-COMP:9674"/>
        <dbReference type="Rhea" id="RHEA-COMP:9677"/>
        <dbReference type="ChEBI" id="CHEBI:15377"/>
        <dbReference type="ChEBI" id="CHEBI:15378"/>
        <dbReference type="ChEBI" id="CHEBI:29985"/>
        <dbReference type="ChEBI" id="CHEBI:30616"/>
        <dbReference type="ChEBI" id="CHEBI:43474"/>
        <dbReference type="ChEBI" id="CHEBI:58359"/>
        <dbReference type="ChEBI" id="CHEBI:78515"/>
        <dbReference type="ChEBI" id="CHEBI:78516"/>
        <dbReference type="ChEBI" id="CHEBI:456216"/>
    </reaction>
</comment>
<dbReference type="SUPFAM" id="SSF55931">
    <property type="entry name" value="Glutamine synthetase/guanido kinase"/>
    <property type="match status" value="1"/>
</dbReference>
<evidence type="ECO:0000313" key="14">
    <source>
        <dbReference type="EMBL" id="MDS1272010.1"/>
    </source>
</evidence>
<evidence type="ECO:0000256" key="6">
    <source>
        <dbReference type="ARBA" id="ARBA00022840"/>
    </source>
</evidence>
<dbReference type="PANTHER" id="PTHR11659">
    <property type="entry name" value="GLUTAMYL-TRNA GLN AMIDOTRANSFERASE SUBUNIT B MITOCHONDRIAL AND PROKARYOTIC PET112-RELATED"/>
    <property type="match status" value="1"/>
</dbReference>
<evidence type="ECO:0000256" key="8">
    <source>
        <dbReference type="ARBA" id="ARBA00024799"/>
    </source>
</evidence>
<dbReference type="InterPro" id="IPR004413">
    <property type="entry name" value="GatB"/>
</dbReference>
<dbReference type="InterPro" id="IPR017958">
    <property type="entry name" value="Gln-tRNA_amidoTrfase_suB_CS"/>
</dbReference>
<evidence type="ECO:0000256" key="1">
    <source>
        <dbReference type="ARBA" id="ARBA00005306"/>
    </source>
</evidence>
<feature type="domain" description="Asn/Gln amidotransferase" evidence="13">
    <location>
        <begin position="378"/>
        <end position="525"/>
    </location>
</feature>
<dbReference type="PANTHER" id="PTHR11659:SF0">
    <property type="entry name" value="GLUTAMYL-TRNA(GLN) AMIDOTRANSFERASE SUBUNIT B, MITOCHONDRIAL"/>
    <property type="match status" value="1"/>
</dbReference>
<dbReference type="HAMAP" id="MF_00121">
    <property type="entry name" value="GatB"/>
    <property type="match status" value="1"/>
</dbReference>
<dbReference type="NCBIfam" id="NF004014">
    <property type="entry name" value="PRK05477.1-4"/>
    <property type="match status" value="1"/>
</dbReference>
<dbReference type="InterPro" id="IPR014746">
    <property type="entry name" value="Gln_synth/guanido_kin_cat_dom"/>
</dbReference>
<dbReference type="NCBIfam" id="NF004012">
    <property type="entry name" value="PRK05477.1-2"/>
    <property type="match status" value="1"/>
</dbReference>
<evidence type="ECO:0000256" key="11">
    <source>
        <dbReference type="HAMAP-Rule" id="MF_00121"/>
    </source>
</evidence>
<accession>A0ABU2HAZ2</accession>
<keyword evidence="15" id="KW-1185">Reference proteome</keyword>
<evidence type="ECO:0000256" key="3">
    <source>
        <dbReference type="ARBA" id="ARBA00016923"/>
    </source>
</evidence>
<keyword evidence="6 11" id="KW-0067">ATP-binding</keyword>
<feature type="region of interest" description="Disordered" evidence="12">
    <location>
        <begin position="1"/>
        <end position="20"/>
    </location>
</feature>
<dbReference type="EC" id="6.3.5.-" evidence="11"/>
<evidence type="ECO:0000256" key="12">
    <source>
        <dbReference type="SAM" id="MobiDB-lite"/>
    </source>
</evidence>
<dbReference type="NCBIfam" id="TIGR00133">
    <property type="entry name" value="gatB"/>
    <property type="match status" value="1"/>
</dbReference>
<sequence>MADAGTVATGDDTNTGAAGGRGAAADGPLLSYADATAHYAPVLGLETHIELGTESKMFCSCATGFGAEPNTQVCPVCLALPGALPVVNESAVEGTLRIGLALNCTIASWCRFARKNYFYPDMPKNYQISQYDEPLCTDGYLDVTVEAPDGSPREFRVGIERVHMEEDTGKTAHVGGATGRIHGADYSVVDYNRAGIPLIEIVTKPIEGAGELAPEVARAYVRELRDLVRSLGVSDVRMEEGSLRCDVNVSLMPHGAQQWGVRSETKNVNSLRSVDRAVRHEMRRHATLLVAGEQVRQETRHFQEQSGSTVAGRSKEEAEDYRYFPDPDLVPVAPSSDWVERLRSELPELPAARRARIQTEWQLTDEELRDLVNADAIDLVAATVSAGAPSTEARKWWLNELSRRATEADVPLTEVGISPAQVARVVQLVTDGTLTNKLARQVVDGVLAGEGEPDAVVESRGLRVVSDDSALGAAVDTAIAENPDAAEKVRNGKAAAAGAIVGAVMKATQGQADAARARELILERLGG</sequence>
<evidence type="ECO:0000256" key="7">
    <source>
        <dbReference type="ARBA" id="ARBA00022917"/>
    </source>
</evidence>
<dbReference type="Pfam" id="PF02934">
    <property type="entry name" value="GatB_N"/>
    <property type="match status" value="1"/>
</dbReference>
<comment type="function">
    <text evidence="8 11">Allows the formation of correctly charged Asn-tRNA(Asn) or Gln-tRNA(Gln) through the transamidation of misacylated Asp-tRNA(Asn) or Glu-tRNA(Gln) in organisms which lack either or both of asparaginyl-tRNA or glutaminyl-tRNA synthetases. The reaction takes place in the presence of glutamine and ATP through an activated phospho-Asp-tRNA(Asn) or phospho-Glu-tRNA(Gln).</text>
</comment>
<keyword evidence="4 11" id="KW-0436">Ligase</keyword>
<feature type="compositionally biased region" description="Low complexity" evidence="12">
    <location>
        <begin position="1"/>
        <end position="16"/>
    </location>
</feature>
<evidence type="ECO:0000259" key="13">
    <source>
        <dbReference type="SMART" id="SM00845"/>
    </source>
</evidence>